<dbReference type="InterPro" id="IPR038765">
    <property type="entry name" value="Papain-like_cys_pep_sf"/>
</dbReference>
<accession>J9DBV5</accession>
<gene>
    <name evidence="6" type="ORF">EDEG_00091</name>
</gene>
<sequence length="391" mass="46071">MHPSDRNIISGNSYNIDENNNKAHVSLEAKKDNKKSKNTIILLDLSSEFEESSSVDEKPPPNSVLYCLSNDAQTYLDLRKIVKHFKSLKVVQKKHNIKIYDSDLATLSYGKWLNDKIINLYFYLLLDYYLENSIGDQEKNKNISSFSIISKAKHFSNGINPQIEELRHNINSEYSALYKDNFKIQNSNINVNHTLSNDKFNKKEEQMKEHLNIENEYKNKQEDFYEPNKILNKNIKKFYAMSTFFYVKLKQKGLEYIKRSWTKGKNLFSYTHILIPIHLSNHWIFSYIDIEEKTIFLLDSMNISRSTVLKRLKMWIEDEYLEKYKNLVSFKITQLFDIELQNNGDDCGVFVCYYAKRLIDNCPTTSKKINTLLLRMCMIHEIGAGKILYPF</sequence>
<comment type="similarity">
    <text evidence="1">Belongs to the peptidase C48 family.</text>
</comment>
<dbReference type="InterPro" id="IPR003653">
    <property type="entry name" value="Peptidase_C48_C"/>
</dbReference>
<evidence type="ECO:0000256" key="4">
    <source>
        <dbReference type="ARBA" id="ARBA00022807"/>
    </source>
</evidence>
<dbReference type="PANTHER" id="PTHR12606">
    <property type="entry name" value="SENTRIN/SUMO-SPECIFIC PROTEASE"/>
    <property type="match status" value="1"/>
</dbReference>
<feature type="domain" description="Ubiquitin-like protease family profile" evidence="5">
    <location>
        <begin position="97"/>
        <end position="358"/>
    </location>
</feature>
<dbReference type="PANTHER" id="PTHR12606:SF141">
    <property type="entry name" value="GH15225P-RELATED"/>
    <property type="match status" value="1"/>
</dbReference>
<evidence type="ECO:0000313" key="7">
    <source>
        <dbReference type="Proteomes" id="UP000003163"/>
    </source>
</evidence>
<dbReference type="VEuPathDB" id="MicrosporidiaDB:EDEG_00091"/>
<keyword evidence="2" id="KW-0645">Protease</keyword>
<evidence type="ECO:0000313" key="6">
    <source>
        <dbReference type="EMBL" id="EJW04974.1"/>
    </source>
</evidence>
<dbReference type="Gene3D" id="3.40.395.10">
    <property type="entry name" value="Adenoviral Proteinase, Chain A"/>
    <property type="match status" value="1"/>
</dbReference>
<name>J9DBV5_EDHAE</name>
<dbReference type="SUPFAM" id="SSF54001">
    <property type="entry name" value="Cysteine proteinases"/>
    <property type="match status" value="1"/>
</dbReference>
<dbReference type="GO" id="GO:0016926">
    <property type="term" value="P:protein desumoylation"/>
    <property type="evidence" value="ECO:0007669"/>
    <property type="project" value="TreeGrafter"/>
</dbReference>
<keyword evidence="4" id="KW-0788">Thiol protease</keyword>
<dbReference type="GO" id="GO:0005634">
    <property type="term" value="C:nucleus"/>
    <property type="evidence" value="ECO:0007669"/>
    <property type="project" value="TreeGrafter"/>
</dbReference>
<organism evidence="6 7">
    <name type="scientific">Edhazardia aedis (strain USNM 41457)</name>
    <name type="common">Microsporidian parasite</name>
    <dbReference type="NCBI Taxonomy" id="1003232"/>
    <lineage>
        <taxon>Eukaryota</taxon>
        <taxon>Fungi</taxon>
        <taxon>Fungi incertae sedis</taxon>
        <taxon>Microsporidia</taxon>
        <taxon>Edhazardia</taxon>
    </lineage>
</organism>
<evidence type="ECO:0000256" key="3">
    <source>
        <dbReference type="ARBA" id="ARBA00022801"/>
    </source>
</evidence>
<dbReference type="Pfam" id="PF02902">
    <property type="entry name" value="Peptidase_C48"/>
    <property type="match status" value="1"/>
</dbReference>
<dbReference type="Proteomes" id="UP000003163">
    <property type="component" value="Unassembled WGS sequence"/>
</dbReference>
<evidence type="ECO:0000256" key="1">
    <source>
        <dbReference type="ARBA" id="ARBA00005234"/>
    </source>
</evidence>
<reference evidence="6 7" key="1">
    <citation type="submission" date="2011-08" db="EMBL/GenBank/DDBJ databases">
        <authorList>
            <person name="Liu Z.J."/>
            <person name="Shi F.L."/>
            <person name="Lu J.Q."/>
            <person name="Li M."/>
            <person name="Wang Z.L."/>
        </authorList>
    </citation>
    <scope>NUCLEOTIDE SEQUENCE [LARGE SCALE GENOMIC DNA]</scope>
    <source>
        <strain evidence="6 7">USNM 41457</strain>
    </source>
</reference>
<dbReference type="OrthoDB" id="1939479at2759"/>
<reference evidence="7" key="2">
    <citation type="submission" date="2015-07" db="EMBL/GenBank/DDBJ databases">
        <title>Contrasting host-pathogen interactions and genome evolution in two generalist and specialist microsporidian pathogens of mosquitoes.</title>
        <authorList>
            <consortium name="The Broad Institute Genomics Platform"/>
            <consortium name="The Broad Institute Genome Sequencing Center for Infectious Disease"/>
            <person name="Cuomo C.A."/>
            <person name="Sanscrainte N.D."/>
            <person name="Goldberg J.M."/>
            <person name="Heiman D."/>
            <person name="Young S."/>
            <person name="Zeng Q."/>
            <person name="Becnel J.J."/>
            <person name="Birren B.W."/>
        </authorList>
    </citation>
    <scope>NUCLEOTIDE SEQUENCE [LARGE SCALE GENOMIC DNA]</scope>
    <source>
        <strain evidence="7">USNM 41457</strain>
    </source>
</reference>
<evidence type="ECO:0000259" key="5">
    <source>
        <dbReference type="PROSITE" id="PS50600"/>
    </source>
</evidence>
<proteinExistence type="inferred from homology"/>
<dbReference type="HOGENOM" id="CLU_706019_0_0_1"/>
<dbReference type="GO" id="GO:0016929">
    <property type="term" value="F:deSUMOylase activity"/>
    <property type="evidence" value="ECO:0007669"/>
    <property type="project" value="TreeGrafter"/>
</dbReference>
<protein>
    <recommendedName>
        <fullName evidence="5">Ubiquitin-like protease family profile domain-containing protein</fullName>
    </recommendedName>
</protein>
<dbReference type="InParanoid" id="J9DBV5"/>
<dbReference type="STRING" id="1003232.J9DBV5"/>
<keyword evidence="7" id="KW-1185">Reference proteome</keyword>
<dbReference type="PROSITE" id="PS50600">
    <property type="entry name" value="ULP_PROTEASE"/>
    <property type="match status" value="1"/>
</dbReference>
<keyword evidence="3" id="KW-0378">Hydrolase</keyword>
<dbReference type="GO" id="GO:0006508">
    <property type="term" value="P:proteolysis"/>
    <property type="evidence" value="ECO:0007669"/>
    <property type="project" value="UniProtKB-KW"/>
</dbReference>
<dbReference type="AlphaFoldDB" id="J9DBV5"/>
<evidence type="ECO:0000256" key="2">
    <source>
        <dbReference type="ARBA" id="ARBA00022670"/>
    </source>
</evidence>
<comment type="caution">
    <text evidence="6">The sequence shown here is derived from an EMBL/GenBank/DDBJ whole genome shotgun (WGS) entry which is preliminary data.</text>
</comment>
<dbReference type="EMBL" id="AFBI03000001">
    <property type="protein sequence ID" value="EJW04974.1"/>
    <property type="molecule type" value="Genomic_DNA"/>
</dbReference>